<dbReference type="Pfam" id="PF02503">
    <property type="entry name" value="PP_kinase"/>
    <property type="match status" value="1"/>
</dbReference>
<dbReference type="InterPro" id="IPR025198">
    <property type="entry name" value="PPK_N_dom"/>
</dbReference>
<dbReference type="CDD" id="cd09165">
    <property type="entry name" value="PLDc_PaPPK1_C1_like"/>
    <property type="match status" value="1"/>
</dbReference>
<evidence type="ECO:0000256" key="4">
    <source>
        <dbReference type="ARBA" id="ARBA00022777"/>
    </source>
</evidence>
<dbReference type="AlphaFoldDB" id="A0A2N3IC28"/>
<keyword evidence="13" id="KW-1185">Reference proteome</keyword>
<evidence type="ECO:0000256" key="5">
    <source>
        <dbReference type="ARBA" id="ARBA00022840"/>
    </source>
</evidence>
<comment type="caution">
    <text evidence="12">The sequence shown here is derived from an EMBL/GenBank/DDBJ whole genome shotgun (WGS) entry which is preliminary data.</text>
</comment>
<comment type="PTM">
    <text evidence="6 7">An intermediate of this reaction is the autophosphorylated ppk in which a phosphate is covalently linked to a histidine residue through a N-P bond.</text>
</comment>
<dbReference type="Gene3D" id="3.30.1840.10">
    <property type="entry name" value="Polyphosphate kinase middle domain"/>
    <property type="match status" value="1"/>
</dbReference>
<comment type="cofactor">
    <cofactor evidence="6">
        <name>Mg(2+)</name>
        <dbReference type="ChEBI" id="CHEBI:18420"/>
    </cofactor>
</comment>
<comment type="similarity">
    <text evidence="6 7">Belongs to the polyphosphate kinase 1 (PPK1) family.</text>
</comment>
<dbReference type="CDD" id="cd09168">
    <property type="entry name" value="PLDc_PaPPK1_C2_like"/>
    <property type="match status" value="1"/>
</dbReference>
<dbReference type="Pfam" id="PF13090">
    <property type="entry name" value="PP_kinase_C"/>
    <property type="match status" value="1"/>
</dbReference>
<dbReference type="SUPFAM" id="SSF143724">
    <property type="entry name" value="PHP14-like"/>
    <property type="match status" value="1"/>
</dbReference>
<dbReference type="GO" id="GO:0046872">
    <property type="term" value="F:metal ion binding"/>
    <property type="evidence" value="ECO:0007669"/>
    <property type="project" value="UniProtKB-KW"/>
</dbReference>
<comment type="catalytic activity">
    <reaction evidence="6 7">
        <text>[phosphate](n) + ATP = [phosphate](n+1) + ADP</text>
        <dbReference type="Rhea" id="RHEA:19573"/>
        <dbReference type="Rhea" id="RHEA-COMP:9859"/>
        <dbReference type="Rhea" id="RHEA-COMP:14280"/>
        <dbReference type="ChEBI" id="CHEBI:16838"/>
        <dbReference type="ChEBI" id="CHEBI:30616"/>
        <dbReference type="ChEBI" id="CHEBI:456216"/>
        <dbReference type="EC" id="2.7.4.1"/>
    </reaction>
</comment>
<accession>A0A2N3IC28</accession>
<dbReference type="NCBIfam" id="TIGR03705">
    <property type="entry name" value="poly_P_kin"/>
    <property type="match status" value="1"/>
</dbReference>
<dbReference type="EC" id="2.7.4.1" evidence="6 7"/>
<keyword evidence="3 6" id="KW-0547">Nucleotide-binding</keyword>
<evidence type="ECO:0000256" key="3">
    <source>
        <dbReference type="ARBA" id="ARBA00022741"/>
    </source>
</evidence>
<dbReference type="EMBL" id="NKXO01000029">
    <property type="protein sequence ID" value="PKQ67839.1"/>
    <property type="molecule type" value="Genomic_DNA"/>
</dbReference>
<dbReference type="GO" id="GO:0005524">
    <property type="term" value="F:ATP binding"/>
    <property type="evidence" value="ECO:0007669"/>
    <property type="project" value="UniProtKB-KW"/>
</dbReference>
<reference evidence="12 13" key="1">
    <citation type="submission" date="2017-06" db="EMBL/GenBank/DDBJ databases">
        <title>Raineya orbicola gen. nov., sp. nov. a slightly thermophilic bacterium of the phylum Bacteroidetes and the description of Raineyaceae fam. nov.</title>
        <authorList>
            <person name="Albuquerque L."/>
            <person name="Polonia A.R.M."/>
            <person name="Barroso C."/>
            <person name="Froufe H.J.C."/>
            <person name="Lage O."/>
            <person name="Lobo-Da-Cunha A."/>
            <person name="Egas C."/>
            <person name="Da Costa M.S."/>
        </authorList>
    </citation>
    <scope>NUCLEOTIDE SEQUENCE [LARGE SCALE GENOMIC DNA]</scope>
    <source>
        <strain evidence="12 13">SPSPC-11</strain>
    </source>
</reference>
<dbReference type="NCBIfam" id="NF003921">
    <property type="entry name" value="PRK05443.2-2"/>
    <property type="match status" value="1"/>
</dbReference>
<evidence type="ECO:0000313" key="12">
    <source>
        <dbReference type="EMBL" id="PKQ67839.1"/>
    </source>
</evidence>
<evidence type="ECO:0000259" key="11">
    <source>
        <dbReference type="Pfam" id="PF17941"/>
    </source>
</evidence>
<dbReference type="Proteomes" id="UP000233387">
    <property type="component" value="Unassembled WGS sequence"/>
</dbReference>
<dbReference type="SUPFAM" id="SSF56024">
    <property type="entry name" value="Phospholipase D/nuclease"/>
    <property type="match status" value="2"/>
</dbReference>
<dbReference type="PANTHER" id="PTHR30218:SF0">
    <property type="entry name" value="POLYPHOSPHATE KINASE"/>
    <property type="match status" value="1"/>
</dbReference>
<dbReference type="Gene3D" id="1.20.58.310">
    <property type="entry name" value="Polyphosphate kinase N-terminal domain"/>
    <property type="match status" value="1"/>
</dbReference>
<proteinExistence type="inferred from homology"/>
<keyword evidence="1 6" id="KW-0597">Phosphoprotein</keyword>
<keyword evidence="5 6" id="KW-0067">ATP-binding</keyword>
<feature type="domain" description="Polyphosphate kinase C-terminal" evidence="11">
    <location>
        <begin position="344"/>
        <end position="507"/>
    </location>
</feature>
<dbReference type="InterPro" id="IPR025200">
    <property type="entry name" value="PPK_C_dom2"/>
</dbReference>
<feature type="binding site" evidence="6">
    <location>
        <position position="480"/>
    </location>
    <ligand>
        <name>ATP</name>
        <dbReference type="ChEBI" id="CHEBI:30616"/>
    </ligand>
</feature>
<dbReference type="HAMAP" id="MF_00347">
    <property type="entry name" value="Polyphosphate_kinase"/>
    <property type="match status" value="1"/>
</dbReference>
<keyword evidence="6" id="KW-0460">Magnesium</keyword>
<keyword evidence="6" id="KW-0479">Metal-binding</keyword>
<feature type="domain" description="Polyphosphate kinase N-terminal" evidence="9">
    <location>
        <begin position="16"/>
        <end position="120"/>
    </location>
</feature>
<evidence type="ECO:0000259" key="9">
    <source>
        <dbReference type="Pfam" id="PF13089"/>
    </source>
</evidence>
<comment type="function">
    <text evidence="6 7">Catalyzes the reversible transfer of the terminal phosphate of ATP to form a long-chain polyphosphate (polyP).</text>
</comment>
<feature type="binding site" evidence="6">
    <location>
        <position position="417"/>
    </location>
    <ligand>
        <name>Mg(2+)</name>
        <dbReference type="ChEBI" id="CHEBI:18420"/>
    </ligand>
</feature>
<evidence type="ECO:0000256" key="1">
    <source>
        <dbReference type="ARBA" id="ARBA00022553"/>
    </source>
</evidence>
<evidence type="ECO:0000256" key="7">
    <source>
        <dbReference type="RuleBase" id="RU003800"/>
    </source>
</evidence>
<dbReference type="InterPro" id="IPR036832">
    <property type="entry name" value="PPK_N_dom_sf"/>
</dbReference>
<feature type="binding site" evidence="6">
    <location>
        <position position="604"/>
    </location>
    <ligand>
        <name>ATP</name>
        <dbReference type="ChEBI" id="CHEBI:30616"/>
    </ligand>
</feature>
<dbReference type="InterPro" id="IPR024953">
    <property type="entry name" value="PP_kinase_middle"/>
</dbReference>
<dbReference type="RefSeq" id="WP_101359130.1">
    <property type="nucleotide sequence ID" value="NZ_NKXO01000029.1"/>
</dbReference>
<feature type="domain" description="Polyphosphate kinase C-terminal" evidence="10">
    <location>
        <begin position="515"/>
        <end position="683"/>
    </location>
</feature>
<feature type="binding site" evidence="6">
    <location>
        <position position="387"/>
    </location>
    <ligand>
        <name>Mg(2+)</name>
        <dbReference type="ChEBI" id="CHEBI:18420"/>
    </ligand>
</feature>
<dbReference type="Pfam" id="PF13089">
    <property type="entry name" value="PP_kinase_N"/>
    <property type="match status" value="1"/>
</dbReference>
<dbReference type="InterPro" id="IPR041108">
    <property type="entry name" value="PP_kinase_C_1"/>
</dbReference>
<feature type="binding site" evidence="6">
    <location>
        <position position="576"/>
    </location>
    <ligand>
        <name>ATP</name>
        <dbReference type="ChEBI" id="CHEBI:30616"/>
    </ligand>
</feature>
<organism evidence="12 13">
    <name type="scientific">Raineya orbicola</name>
    <dbReference type="NCBI Taxonomy" id="2016530"/>
    <lineage>
        <taxon>Bacteria</taxon>
        <taxon>Pseudomonadati</taxon>
        <taxon>Bacteroidota</taxon>
        <taxon>Cytophagia</taxon>
        <taxon>Cytophagales</taxon>
        <taxon>Raineyaceae</taxon>
        <taxon>Raineya</taxon>
    </lineage>
</organism>
<dbReference type="SUPFAM" id="SSF140356">
    <property type="entry name" value="PPK N-terminal domain-like"/>
    <property type="match status" value="1"/>
</dbReference>
<evidence type="ECO:0000313" key="13">
    <source>
        <dbReference type="Proteomes" id="UP000233387"/>
    </source>
</evidence>
<dbReference type="NCBIfam" id="NF003917">
    <property type="entry name" value="PRK05443.1-1"/>
    <property type="match status" value="1"/>
</dbReference>
<keyword evidence="2 6" id="KW-0808">Transferase</keyword>
<dbReference type="InterPro" id="IPR036830">
    <property type="entry name" value="PP_kinase_middle_dom_sf"/>
</dbReference>
<evidence type="ECO:0000259" key="10">
    <source>
        <dbReference type="Pfam" id="PF13090"/>
    </source>
</evidence>
<dbReference type="GO" id="GO:0006799">
    <property type="term" value="P:polyphosphate biosynthetic process"/>
    <property type="evidence" value="ECO:0007669"/>
    <property type="project" value="UniProtKB-UniRule"/>
</dbReference>
<dbReference type="InterPro" id="IPR003414">
    <property type="entry name" value="PP_kinase"/>
</dbReference>
<keyword evidence="4 6" id="KW-0418">Kinase</keyword>
<dbReference type="PANTHER" id="PTHR30218">
    <property type="entry name" value="POLYPHOSPHATE KINASE"/>
    <property type="match status" value="1"/>
</dbReference>
<dbReference type="GO" id="GO:0008976">
    <property type="term" value="F:polyphosphate kinase activity"/>
    <property type="evidence" value="ECO:0007669"/>
    <property type="project" value="UniProtKB-UniRule"/>
</dbReference>
<gene>
    <name evidence="6" type="primary">ppk</name>
    <name evidence="12" type="ORF">Rain11_1857</name>
</gene>
<dbReference type="Gene3D" id="3.30.870.10">
    <property type="entry name" value="Endonuclease Chain A"/>
    <property type="match status" value="2"/>
</dbReference>
<dbReference type="PIRSF" id="PIRSF015589">
    <property type="entry name" value="PP_kinase"/>
    <property type="match status" value="1"/>
</dbReference>
<dbReference type="GO" id="GO:0009358">
    <property type="term" value="C:polyphosphate kinase complex"/>
    <property type="evidence" value="ECO:0007669"/>
    <property type="project" value="InterPro"/>
</dbReference>
<name>A0A2N3IC28_9BACT</name>
<evidence type="ECO:0000256" key="6">
    <source>
        <dbReference type="HAMAP-Rule" id="MF_00347"/>
    </source>
</evidence>
<evidence type="ECO:0000259" key="8">
    <source>
        <dbReference type="Pfam" id="PF02503"/>
    </source>
</evidence>
<feature type="active site" description="Phosphohistidine intermediate" evidence="6">
    <location>
        <position position="447"/>
    </location>
</feature>
<dbReference type="Pfam" id="PF17941">
    <property type="entry name" value="PP_kinase_C_1"/>
    <property type="match status" value="1"/>
</dbReference>
<evidence type="ECO:0000256" key="2">
    <source>
        <dbReference type="ARBA" id="ARBA00022679"/>
    </source>
</evidence>
<sequence length="706" mass="82885">MLVREKVSSTIEQSEYISRDLSWLQFNWRVLDQTQAERRNLFEKMKFLAITASNLDEFFTIRVGSLYNYLDYNKERLDYSGLKARPFRKVLLDEAHHFVADQYQVFQELMSHFEENGFRLATIRDLREIEKEEVELYFRKTIYPMLTPMVYDSHHAFPILRAQTLVFGVVTQAEEGGKSVRKASFVQVPQNLPRFYEIKRKEDEEILFVPIETIIRWQIGKLYKNIKILSVDLFRITRNGDFTLEESDDIETDFINEIRSKLKSRRTGRVVRVEVLSKYSEWLMKILKERWQIDDDNIFIVDKLLDLTCLWQIIKHPDFADELPPLPNQVLPLRMRGFEADTDLFDILKERDILLHHPYNSFEPFIELLEQAAEDAHTLAIKITIYRLAKNSRITEALLKAAENGKHVSVLFELKARFDEENNIREAQRLQKAGCYVVYGIGGYKTHTKLCLIVRKEDNQIVRYVHLSSGNYNEETARLYTDVGLLTTDEDYAEDVSEFFNVITGHSVPDYYKCLITAPREMRTRLAQLIRNEAENARKGLKAGIAIKVNSLEDREIINELYEASKAGVPIKLMIRGICCLRPQRVGLSENIEVRSIVGDYLEHTRLYYFYNDGNPLVYGGSADMMVRSFDRRLESLFLITDKFLRMQATAILAYNFRDNVNAYVLQEDGSYKKVEIKEDEKPFNIHKEFYKITEEDVKQAKIFDF</sequence>
<protein>
    <recommendedName>
        <fullName evidence="6 7">Polyphosphate kinase</fullName>
        <ecNumber evidence="6 7">2.7.4.1</ecNumber>
    </recommendedName>
    <alternativeName>
        <fullName evidence="6">ATP-polyphosphate phosphotransferase</fullName>
    </alternativeName>
    <alternativeName>
        <fullName evidence="6">Polyphosphoric acid kinase</fullName>
    </alternativeName>
</protein>
<feature type="domain" description="Polyphosphate kinase middle" evidence="8">
    <location>
        <begin position="130"/>
        <end position="313"/>
    </location>
</feature>
<feature type="binding site" evidence="6">
    <location>
        <position position="54"/>
    </location>
    <ligand>
        <name>ATP</name>
        <dbReference type="ChEBI" id="CHEBI:30616"/>
    </ligand>
</feature>
<dbReference type="OrthoDB" id="9761456at2"/>